<dbReference type="InterPro" id="IPR027417">
    <property type="entry name" value="P-loop_NTPase"/>
</dbReference>
<name>A0ABY8MLE5_9SPIO</name>
<evidence type="ECO:0000256" key="2">
    <source>
        <dbReference type="ARBA" id="ARBA00022741"/>
    </source>
</evidence>
<dbReference type="CDD" id="cd01878">
    <property type="entry name" value="HflX"/>
    <property type="match status" value="1"/>
</dbReference>
<evidence type="ECO:0000313" key="7">
    <source>
        <dbReference type="EMBL" id="WGK69988.1"/>
    </source>
</evidence>
<evidence type="ECO:0000256" key="4">
    <source>
        <dbReference type="ARBA" id="ARBA00023134"/>
    </source>
</evidence>
<dbReference type="RefSeq" id="WP_326928193.1">
    <property type="nucleotide sequence ID" value="NZ_CP123443.1"/>
</dbReference>
<evidence type="ECO:0000256" key="1">
    <source>
        <dbReference type="ARBA" id="ARBA00022723"/>
    </source>
</evidence>
<dbReference type="Pfam" id="PF01926">
    <property type="entry name" value="MMR_HSR1"/>
    <property type="match status" value="1"/>
</dbReference>
<dbReference type="InterPro" id="IPR032305">
    <property type="entry name" value="GTP-bd_M"/>
</dbReference>
<keyword evidence="8" id="KW-1185">Reference proteome</keyword>
<reference evidence="7 8" key="1">
    <citation type="submission" date="2023-04" db="EMBL/GenBank/DDBJ databases">
        <title>Spirochaete genome identified in red abalone sample constitutes a novel genus.</title>
        <authorList>
            <person name="Sharma S.P."/>
            <person name="Purcell C.M."/>
            <person name="Hyde J.R."/>
            <person name="Severin A.J."/>
        </authorList>
    </citation>
    <scope>NUCLEOTIDE SEQUENCE [LARGE SCALE GENOMIC DNA]</scope>
    <source>
        <strain evidence="7 8">SP-2023</strain>
    </source>
</reference>
<dbReference type="NCBIfam" id="TIGR03156">
    <property type="entry name" value="GTP_HflX"/>
    <property type="match status" value="1"/>
</dbReference>
<dbReference type="InterPro" id="IPR025121">
    <property type="entry name" value="GTPase_HflX_N"/>
</dbReference>
<dbReference type="PANTHER" id="PTHR10229:SF0">
    <property type="entry name" value="GTP-BINDING PROTEIN 6-RELATED"/>
    <property type="match status" value="1"/>
</dbReference>
<evidence type="ECO:0000256" key="3">
    <source>
        <dbReference type="ARBA" id="ARBA00022842"/>
    </source>
</evidence>
<accession>A0ABY8MLE5</accession>
<dbReference type="Gene3D" id="3.40.50.11060">
    <property type="entry name" value="GTPase HflX, N-terminal domain"/>
    <property type="match status" value="1"/>
</dbReference>
<dbReference type="Gene3D" id="3.40.50.300">
    <property type="entry name" value="P-loop containing nucleotide triphosphate hydrolases"/>
    <property type="match status" value="1"/>
</dbReference>
<keyword evidence="1" id="KW-0479">Metal-binding</keyword>
<comment type="subcellular location">
    <subcellularLocation>
        <location evidence="5">Cytoplasm</location>
    </subcellularLocation>
    <text evidence="5">May associate with membranes.</text>
</comment>
<keyword evidence="4 5" id="KW-0342">GTP-binding</keyword>
<keyword evidence="3" id="KW-0460">Magnesium</keyword>
<dbReference type="InterPro" id="IPR030394">
    <property type="entry name" value="G_HFLX_dom"/>
</dbReference>
<dbReference type="InterPro" id="IPR016496">
    <property type="entry name" value="GTPase_HflX"/>
</dbReference>
<dbReference type="SUPFAM" id="SSF52540">
    <property type="entry name" value="P-loop containing nucleoside triphosphate hydrolases"/>
    <property type="match status" value="1"/>
</dbReference>
<dbReference type="InterPro" id="IPR042108">
    <property type="entry name" value="GTPase_HflX_N_sf"/>
</dbReference>
<protein>
    <recommendedName>
        <fullName evidence="5">GTPase HflX</fullName>
    </recommendedName>
    <alternativeName>
        <fullName evidence="5">GTP-binding protein HflX</fullName>
    </alternativeName>
</protein>
<comment type="similarity">
    <text evidence="5">Belongs to the TRAFAC class OBG-HflX-like GTPase superfamily. HflX GTPase family.</text>
</comment>
<dbReference type="Pfam" id="PF13167">
    <property type="entry name" value="GTP-bdg_N"/>
    <property type="match status" value="1"/>
</dbReference>
<dbReference type="PIRSF" id="PIRSF006809">
    <property type="entry name" value="GTP-binding_hflX_prd"/>
    <property type="match status" value="1"/>
</dbReference>
<dbReference type="PANTHER" id="PTHR10229">
    <property type="entry name" value="GTP-BINDING PROTEIN HFLX"/>
    <property type="match status" value="1"/>
</dbReference>
<proteinExistence type="inferred from homology"/>
<evidence type="ECO:0000256" key="5">
    <source>
        <dbReference type="HAMAP-Rule" id="MF_00900"/>
    </source>
</evidence>
<dbReference type="PROSITE" id="PS51705">
    <property type="entry name" value="G_HFLX"/>
    <property type="match status" value="1"/>
</dbReference>
<sequence>MGHDGYPLALLRQVFVLAVCVRNREQQPEMDKLQRNELCALIDSAGWQTCCELQFTLKKIQPGCLLGTGQIEKIIEHIALAEEDIQESCDLADALDFVVVDYELSPTQLFNLEKSLKKPVIDRKALILVLFEQRAQTSEARLQVHLARLYYEKPRLKRAWTHLSRQRGGRYGTRGEGETQIEIDGRLIDGQIRKLEARITSVQKQRKQQRKRGAHLPHIALVGYTNAGKSALMQALCRQDANVADRLFATLDPKNRKLSLPTGEELIITDTVGFVRNLPHELINAFRATLEETVLADLQLLVLDVGDDEWREKLATVHQVLRELEVDEKAQILLLNKMDLLSEERHREMQALFPQALFVSAKEQLGLEALFAKLSERLAELEEEHSEPYSLEVPHEEGALRAWLFRQKVVSAELDITDSGQVFHIRLSGEDLRCLGEKFPRFFSQLEPLNLESLNLEPLDSESLNSELLNSELLNSEPLNSVALNPEHLNP</sequence>
<feature type="domain" description="Hflx-type G" evidence="6">
    <location>
        <begin position="217"/>
        <end position="382"/>
    </location>
</feature>
<dbReference type="Proteomes" id="UP001228690">
    <property type="component" value="Chromosome"/>
</dbReference>
<dbReference type="EMBL" id="CP123443">
    <property type="protein sequence ID" value="WGK69988.1"/>
    <property type="molecule type" value="Genomic_DNA"/>
</dbReference>
<comment type="subunit">
    <text evidence="5">Monomer. Associates with the 50S ribosomal subunit.</text>
</comment>
<dbReference type="InterPro" id="IPR006073">
    <property type="entry name" value="GTP-bd"/>
</dbReference>
<dbReference type="Pfam" id="PF16360">
    <property type="entry name" value="GTP-bdg_M"/>
    <property type="match status" value="1"/>
</dbReference>
<dbReference type="HAMAP" id="MF_00900">
    <property type="entry name" value="GTPase_HflX"/>
    <property type="match status" value="1"/>
</dbReference>
<keyword evidence="5" id="KW-0963">Cytoplasm</keyword>
<comment type="function">
    <text evidence="5">GTPase that associates with the 50S ribosomal subunit and may have a role during protein synthesis or ribosome biogenesis.</text>
</comment>
<dbReference type="Gene3D" id="6.10.250.2860">
    <property type="match status" value="1"/>
</dbReference>
<evidence type="ECO:0000313" key="8">
    <source>
        <dbReference type="Proteomes" id="UP001228690"/>
    </source>
</evidence>
<evidence type="ECO:0000259" key="6">
    <source>
        <dbReference type="PROSITE" id="PS51705"/>
    </source>
</evidence>
<gene>
    <name evidence="5 7" type="primary">hflX</name>
    <name evidence="7" type="ORF">P0082_03775</name>
</gene>
<keyword evidence="2 5" id="KW-0547">Nucleotide-binding</keyword>
<organism evidence="7 8">
    <name type="scientific">Candidatus Haliotispira prima</name>
    <dbReference type="NCBI Taxonomy" id="3034016"/>
    <lineage>
        <taxon>Bacteria</taxon>
        <taxon>Pseudomonadati</taxon>
        <taxon>Spirochaetota</taxon>
        <taxon>Spirochaetia</taxon>
        <taxon>Spirochaetales</taxon>
        <taxon>Spirochaetaceae</taxon>
        <taxon>Candidatus Haliotispira</taxon>
    </lineage>
</organism>